<reference evidence="1 2" key="1">
    <citation type="submission" date="2016-10" db="EMBL/GenBank/DDBJ databases">
        <authorList>
            <person name="Varghese N."/>
            <person name="Submissions S."/>
        </authorList>
    </citation>
    <scope>NUCLEOTIDE SEQUENCE [LARGE SCALE GENOMIC DNA]</scope>
    <source>
        <strain evidence="1 2">DSM 20586</strain>
    </source>
</reference>
<organism evidence="1 2">
    <name type="scientific">Atopobium minutum</name>
    <dbReference type="NCBI Taxonomy" id="1381"/>
    <lineage>
        <taxon>Bacteria</taxon>
        <taxon>Bacillati</taxon>
        <taxon>Actinomycetota</taxon>
        <taxon>Coriobacteriia</taxon>
        <taxon>Coriobacteriales</taxon>
        <taxon>Atopobiaceae</taxon>
        <taxon>Atopobium</taxon>
    </lineage>
</organism>
<evidence type="ECO:0000313" key="2">
    <source>
        <dbReference type="Proteomes" id="UP000183687"/>
    </source>
</evidence>
<comment type="caution">
    <text evidence="1">The sequence shown here is derived from an EMBL/GenBank/DDBJ whole genome shotgun (WGS) entry which is preliminary data.</text>
</comment>
<sequence length="121" mass="13512">MTVCVTNKEKTCEVKVEEATSFSSRLRGLMLRKPQDVHGGLLLWNCSSVHCCFMRFPIDVVYLDGSMHVLYKEEVKPWRLGAYVRGAKHVLELPAGQAAALSVGDTLSAQPITPSEYRDKN</sequence>
<dbReference type="PANTHER" id="PTHR37953">
    <property type="entry name" value="UPF0127 PROTEIN MJ1496"/>
    <property type="match status" value="1"/>
</dbReference>
<accession>A0AB38A761</accession>
<dbReference type="AlphaFoldDB" id="A0AB38A761"/>
<dbReference type="EMBL" id="FNSH01000001">
    <property type="protein sequence ID" value="SEB80628.1"/>
    <property type="molecule type" value="Genomic_DNA"/>
</dbReference>
<name>A0AB38A761_9ACTN</name>
<protein>
    <recommendedName>
        <fullName evidence="3">DUF192 domain-containing protein</fullName>
    </recommendedName>
</protein>
<dbReference type="RefSeq" id="WP_002564258.1">
    <property type="nucleotide sequence ID" value="NZ_CALJSN010000009.1"/>
</dbReference>
<dbReference type="Gene3D" id="2.60.120.1140">
    <property type="entry name" value="Protein of unknown function DUF192"/>
    <property type="match status" value="1"/>
</dbReference>
<proteinExistence type="predicted"/>
<evidence type="ECO:0008006" key="3">
    <source>
        <dbReference type="Google" id="ProtNLM"/>
    </source>
</evidence>
<dbReference type="InterPro" id="IPR038695">
    <property type="entry name" value="Saro_0823-like_sf"/>
</dbReference>
<dbReference type="Pfam" id="PF02643">
    <property type="entry name" value="DUF192"/>
    <property type="match status" value="1"/>
</dbReference>
<dbReference type="Proteomes" id="UP000183687">
    <property type="component" value="Unassembled WGS sequence"/>
</dbReference>
<dbReference type="PANTHER" id="PTHR37953:SF1">
    <property type="entry name" value="UPF0127 PROTEIN MJ1496"/>
    <property type="match status" value="1"/>
</dbReference>
<dbReference type="InterPro" id="IPR003795">
    <property type="entry name" value="DUF192"/>
</dbReference>
<evidence type="ECO:0000313" key="1">
    <source>
        <dbReference type="EMBL" id="SEB80628.1"/>
    </source>
</evidence>
<gene>
    <name evidence="1" type="ORF">SAMN04489746_1097</name>
</gene>